<keyword evidence="6" id="KW-0411">Iron-sulfur</keyword>
<keyword evidence="10" id="KW-1185">Reference proteome</keyword>
<organism evidence="9 10">
    <name type="scientific">Halorhabdus utahensis (strain DSM 12940 / JCM 11049 / AX-2)</name>
    <dbReference type="NCBI Taxonomy" id="519442"/>
    <lineage>
        <taxon>Archaea</taxon>
        <taxon>Methanobacteriati</taxon>
        <taxon>Methanobacteriota</taxon>
        <taxon>Stenosarchaea group</taxon>
        <taxon>Halobacteria</taxon>
        <taxon>Halobacteriales</taxon>
        <taxon>Haloarculaceae</taxon>
        <taxon>Halorhabdus</taxon>
    </lineage>
</organism>
<evidence type="ECO:0000256" key="3">
    <source>
        <dbReference type="ARBA" id="ARBA00022691"/>
    </source>
</evidence>
<dbReference type="PANTHER" id="PTHR11228">
    <property type="entry name" value="RADICAL SAM DOMAIN PROTEIN"/>
    <property type="match status" value="1"/>
</dbReference>
<keyword evidence="3" id="KW-0949">S-adenosyl-L-methionine</keyword>
<dbReference type="EMBL" id="CP001687">
    <property type="protein sequence ID" value="ACV10919.1"/>
    <property type="molecule type" value="Genomic_DNA"/>
</dbReference>
<evidence type="ECO:0000256" key="6">
    <source>
        <dbReference type="ARBA" id="ARBA00023014"/>
    </source>
</evidence>
<dbReference type="InterPro" id="IPR017200">
    <property type="entry name" value="PqqE-like"/>
</dbReference>
<evidence type="ECO:0000313" key="10">
    <source>
        <dbReference type="Proteomes" id="UP000002071"/>
    </source>
</evidence>
<evidence type="ECO:0000256" key="1">
    <source>
        <dbReference type="ARBA" id="ARBA00001966"/>
    </source>
</evidence>
<evidence type="ECO:0000256" key="2">
    <source>
        <dbReference type="ARBA" id="ARBA00022485"/>
    </source>
</evidence>
<dbReference type="InterPro" id="IPR007197">
    <property type="entry name" value="rSAM"/>
</dbReference>
<dbReference type="GO" id="GO:0046872">
    <property type="term" value="F:metal ion binding"/>
    <property type="evidence" value="ECO:0007669"/>
    <property type="project" value="UniProtKB-KW"/>
</dbReference>
<dbReference type="Pfam" id="PF13186">
    <property type="entry name" value="SPASM"/>
    <property type="match status" value="1"/>
</dbReference>
<dbReference type="CDD" id="cd01335">
    <property type="entry name" value="Radical_SAM"/>
    <property type="match status" value="1"/>
</dbReference>
<dbReference type="HOGENOM" id="CLU_009273_4_0_2"/>
<evidence type="ECO:0000256" key="7">
    <source>
        <dbReference type="SAM" id="MobiDB-lite"/>
    </source>
</evidence>
<dbReference type="KEGG" id="hut:Huta_0734"/>
<dbReference type="InterPro" id="IPR023885">
    <property type="entry name" value="4Fe4S-binding_SPASM_dom"/>
</dbReference>
<dbReference type="InterPro" id="IPR013785">
    <property type="entry name" value="Aldolase_TIM"/>
</dbReference>
<proteinExistence type="predicted"/>
<dbReference type="GeneID" id="8383004"/>
<dbReference type="SUPFAM" id="SSF102114">
    <property type="entry name" value="Radical SAM enzymes"/>
    <property type="match status" value="1"/>
</dbReference>
<dbReference type="AlphaFoldDB" id="C7NTT0"/>
<feature type="domain" description="Radical SAM core" evidence="8">
    <location>
        <begin position="31"/>
        <end position="243"/>
    </location>
</feature>
<reference evidence="9 10" key="1">
    <citation type="journal article" date="2009" name="Stand. Genomic Sci.">
        <title>Complete genome sequence of Halorhabdus utahensis type strain (AX-2).</title>
        <authorList>
            <person name="Anderson I."/>
            <person name="Tindall B.J."/>
            <person name="Pomrenke H."/>
            <person name="Goker M."/>
            <person name="Lapidus A."/>
            <person name="Nolan M."/>
            <person name="Copeland A."/>
            <person name="Glavina Del Rio T."/>
            <person name="Chen F."/>
            <person name="Tice H."/>
            <person name="Cheng J.F."/>
            <person name="Lucas S."/>
            <person name="Chertkov O."/>
            <person name="Bruce D."/>
            <person name="Brettin T."/>
            <person name="Detter J.C."/>
            <person name="Han C."/>
            <person name="Goodwin L."/>
            <person name="Land M."/>
            <person name="Hauser L."/>
            <person name="Chang Y.J."/>
            <person name="Jeffries C.D."/>
            <person name="Pitluck S."/>
            <person name="Pati A."/>
            <person name="Mavromatis K."/>
            <person name="Ivanova N."/>
            <person name="Ovchinnikova G."/>
            <person name="Chen A."/>
            <person name="Palaniappan K."/>
            <person name="Chain P."/>
            <person name="Rohde M."/>
            <person name="Bristow J."/>
            <person name="Eisen J.A."/>
            <person name="Markowitz V."/>
            <person name="Hugenholtz P."/>
            <person name="Kyrpides N.C."/>
            <person name="Klenk H.P."/>
        </authorList>
    </citation>
    <scope>NUCLEOTIDE SEQUENCE [LARGE SCALE GENOMIC DNA]</scope>
    <source>
        <strain evidence="10">DSM 12940 / JCM 11049 / AX-2</strain>
    </source>
</reference>
<dbReference type="GO" id="GO:0051539">
    <property type="term" value="F:4 iron, 4 sulfur cluster binding"/>
    <property type="evidence" value="ECO:0007669"/>
    <property type="project" value="UniProtKB-KW"/>
</dbReference>
<dbReference type="NCBIfam" id="TIGR04085">
    <property type="entry name" value="rSAM_more_4Fe4S"/>
    <property type="match status" value="1"/>
</dbReference>
<keyword evidence="4" id="KW-0479">Metal-binding</keyword>
<dbReference type="PROSITE" id="PS51918">
    <property type="entry name" value="RADICAL_SAM"/>
    <property type="match status" value="1"/>
</dbReference>
<keyword evidence="5" id="KW-0408">Iron</keyword>
<dbReference type="eggNOG" id="arCOG00938">
    <property type="taxonomic scope" value="Archaea"/>
</dbReference>
<dbReference type="InterPro" id="IPR058240">
    <property type="entry name" value="rSAM_sf"/>
</dbReference>
<dbReference type="STRING" id="519442.Huta_0734"/>
<keyword evidence="2" id="KW-0004">4Fe-4S</keyword>
<dbReference type="InterPro" id="IPR027626">
    <property type="entry name" value="Pseudo_SAM_Halo"/>
</dbReference>
<dbReference type="PIRSF" id="PIRSF037420">
    <property type="entry name" value="PQQ_syn_pqqE"/>
    <property type="match status" value="1"/>
</dbReference>
<dbReference type="GO" id="GO:0003824">
    <property type="term" value="F:catalytic activity"/>
    <property type="evidence" value="ECO:0007669"/>
    <property type="project" value="InterPro"/>
</dbReference>
<protein>
    <submittedName>
        <fullName evidence="9">Radical SAM domain protein</fullName>
    </submittedName>
</protein>
<dbReference type="OrthoDB" id="30736at2157"/>
<dbReference type="NCBIfam" id="TIGR04347">
    <property type="entry name" value="pseudo_SAM_Halo"/>
    <property type="match status" value="1"/>
</dbReference>
<gene>
    <name evidence="9" type="ordered locus">Huta_0734</name>
</gene>
<dbReference type="Gene3D" id="3.20.20.70">
    <property type="entry name" value="Aldolase class I"/>
    <property type="match status" value="1"/>
</dbReference>
<dbReference type="GO" id="GO:0006783">
    <property type="term" value="P:heme biosynthetic process"/>
    <property type="evidence" value="ECO:0007669"/>
    <property type="project" value="TreeGrafter"/>
</dbReference>
<name>C7NTT0_HALUD</name>
<dbReference type="Pfam" id="PF04055">
    <property type="entry name" value="Radical_SAM"/>
    <property type="match status" value="1"/>
</dbReference>
<dbReference type="RefSeq" id="WP_015788499.1">
    <property type="nucleotide sequence ID" value="NC_013158.1"/>
</dbReference>
<evidence type="ECO:0000256" key="5">
    <source>
        <dbReference type="ARBA" id="ARBA00023004"/>
    </source>
</evidence>
<evidence type="ECO:0000256" key="4">
    <source>
        <dbReference type="ARBA" id="ARBA00022723"/>
    </source>
</evidence>
<dbReference type="CDD" id="cd21123">
    <property type="entry name" value="SPASM_MftC-like"/>
    <property type="match status" value="1"/>
</dbReference>
<evidence type="ECO:0000259" key="8">
    <source>
        <dbReference type="PROSITE" id="PS51918"/>
    </source>
</evidence>
<evidence type="ECO:0000313" key="9">
    <source>
        <dbReference type="EMBL" id="ACV10919.1"/>
    </source>
</evidence>
<dbReference type="InterPro" id="IPR050377">
    <property type="entry name" value="Radical_SAM_PqqE_MftC-like"/>
</dbReference>
<dbReference type="PANTHER" id="PTHR11228:SF7">
    <property type="entry name" value="PQQA PEPTIDE CYCLASE"/>
    <property type="match status" value="1"/>
</dbReference>
<feature type="region of interest" description="Disordered" evidence="7">
    <location>
        <begin position="12"/>
        <end position="34"/>
    </location>
</feature>
<comment type="cofactor">
    <cofactor evidence="1">
        <name>[4Fe-4S] cluster</name>
        <dbReference type="ChEBI" id="CHEBI:49883"/>
    </cofactor>
</comment>
<sequence>MIPVSDLLVGVGDDESGGAGADGAASEQSLAPDRSQPVVVWHVTGANNLDPEYGYDTAGPGHGDGELTTGEATAVIDDLAGYGVAAIRFAGGEPLLRDDLETLIERASEAGLRTELSTNGTLLTDERAESLRDAGLDDVDVAIDGLPDHHDELVGREGAFDDALDGIQAAQDAELDPGVRFTLTETNATDMEELVDMLALQGVERFRFHHLEYSTQDDELMELDVDHDAQRRAVRRVCDITLDAHDRGHDVETLLDGNWADTGYIYQYAREELSEDRAAAIRERLASVGGDPAGDRLADIDYQGNVHLTPYWQSYSLGNVRDRPFSAIWEDESNPLLAKLRDRKEHVPDRCPNCEYYAMCRGGSRHRALAAEGDVWARDPQCYLTDEEIGLDADTSPSSAD</sequence>
<dbReference type="Proteomes" id="UP000002071">
    <property type="component" value="Chromosome"/>
</dbReference>
<accession>C7NTT0</accession>